<evidence type="ECO:0000313" key="8">
    <source>
        <dbReference type="EMBL" id="CDF37211.1"/>
    </source>
</evidence>
<comment type="cofactor">
    <cofactor evidence="7">
        <name>heme</name>
        <dbReference type="ChEBI" id="CHEBI:30413"/>
    </cofactor>
</comment>
<evidence type="ECO:0000256" key="6">
    <source>
        <dbReference type="ARBA" id="ARBA00023033"/>
    </source>
</evidence>
<dbReference type="EMBL" id="HG001819">
    <property type="protein sequence ID" value="CDF37211.1"/>
    <property type="molecule type" value="Genomic_DNA"/>
</dbReference>
<evidence type="ECO:0000256" key="1">
    <source>
        <dbReference type="ARBA" id="ARBA00010617"/>
    </source>
</evidence>
<dbReference type="PANTHER" id="PTHR24291:SF50">
    <property type="entry name" value="BIFUNCTIONAL ALBAFLAVENONE MONOOXYGENASE_TERPENE SYNTHASE"/>
    <property type="match status" value="1"/>
</dbReference>
<dbReference type="Proteomes" id="UP000012073">
    <property type="component" value="Unassembled WGS sequence"/>
</dbReference>
<keyword evidence="2 7" id="KW-0349">Heme</keyword>
<dbReference type="OMA" id="QIELAMF"/>
<evidence type="ECO:0000256" key="7">
    <source>
        <dbReference type="PIRSR" id="PIRSR602403-1"/>
    </source>
</evidence>
<evidence type="ECO:0000313" key="9">
    <source>
        <dbReference type="Proteomes" id="UP000012073"/>
    </source>
</evidence>
<dbReference type="SUPFAM" id="SSF48264">
    <property type="entry name" value="Cytochrome P450"/>
    <property type="match status" value="1"/>
</dbReference>
<dbReference type="PANTHER" id="PTHR24291">
    <property type="entry name" value="CYTOCHROME P450 FAMILY 4"/>
    <property type="match status" value="1"/>
</dbReference>
<dbReference type="GeneID" id="17324771"/>
<sequence length="501" mass="56970">MEPLQWLRACAPLFLLLIFIKYTVGCILTYIRNSSNSDLYSIPFPPLPFWKRYTVGHNLLYHILRADAFDTASLINSWRKAHGPVFQVFSLFGERSLFVTSESAIRMVHVSKQASFKKAASTRRSIASLVGENGLLLAEGEKHSRLRRAVAPSMHHNALSTVGNIFLDQGHLLVERLSTMGNSGGDVLREVRVATFVAIFETCLGKNATTPDVVARLQEAYYIVFPEPPLKMLANRIRHKFLWFIDQKHFSYRKDLKDYIRTTIRDICAKRTREIESGPDEAGTPLVALMVDEDTKKNIPHEAMVETVLSFLVAGQVTTSMSVCWTLYELARDSVWQGRLCEELKAWSADDGMEALDQLPLLDRIVKESLRMYPPVFFNTRETTKSVDLDGFTVPKDTLVRTPILAIQRNEEIWGSDAAHFNPDRFLRDYVVAQSKMYWCLFVFGSRGCIGQRFAMLEMKAFVVQVLLRQRVSVKPLKDAVPTCVGPFATPNGLKLYFENR</sequence>
<dbReference type="GO" id="GO:0020037">
    <property type="term" value="F:heme binding"/>
    <property type="evidence" value="ECO:0007669"/>
    <property type="project" value="InterPro"/>
</dbReference>
<dbReference type="Gramene" id="CDF37211">
    <property type="protein sequence ID" value="CDF37211"/>
    <property type="gene ID" value="CHC_T00009144001"/>
</dbReference>
<comment type="similarity">
    <text evidence="1">Belongs to the cytochrome P450 family.</text>
</comment>
<dbReference type="KEGG" id="ccp:CHC_T00009144001"/>
<protein>
    <submittedName>
        <fullName evidence="8">Cytochrome P450 family 805B-CYP805B1</fullName>
    </submittedName>
</protein>
<keyword evidence="9" id="KW-1185">Reference proteome</keyword>
<dbReference type="GO" id="GO:0016705">
    <property type="term" value="F:oxidoreductase activity, acting on paired donors, with incorporation or reduction of molecular oxygen"/>
    <property type="evidence" value="ECO:0007669"/>
    <property type="project" value="InterPro"/>
</dbReference>
<gene>
    <name evidence="8" type="ORF">CHC_T00009144001</name>
</gene>
<dbReference type="InterPro" id="IPR036396">
    <property type="entry name" value="Cyt_P450_sf"/>
</dbReference>
<evidence type="ECO:0000256" key="2">
    <source>
        <dbReference type="ARBA" id="ARBA00022617"/>
    </source>
</evidence>
<dbReference type="AlphaFoldDB" id="R7QIA7"/>
<keyword evidence="4" id="KW-0560">Oxidoreductase</keyword>
<dbReference type="PhylomeDB" id="R7QIA7"/>
<dbReference type="InterPro" id="IPR002403">
    <property type="entry name" value="Cyt_P450_E_grp-IV"/>
</dbReference>
<dbReference type="STRING" id="2769.R7QIA7"/>
<keyword evidence="5 7" id="KW-0408">Iron</keyword>
<dbReference type="PRINTS" id="PR00465">
    <property type="entry name" value="EP450IV"/>
</dbReference>
<dbReference type="Pfam" id="PF00067">
    <property type="entry name" value="p450"/>
    <property type="match status" value="1"/>
</dbReference>
<evidence type="ECO:0000256" key="4">
    <source>
        <dbReference type="ARBA" id="ARBA00023002"/>
    </source>
</evidence>
<keyword evidence="6" id="KW-0503">Monooxygenase</keyword>
<proteinExistence type="inferred from homology"/>
<accession>R7QIA7</accession>
<evidence type="ECO:0000256" key="5">
    <source>
        <dbReference type="ARBA" id="ARBA00023004"/>
    </source>
</evidence>
<dbReference type="InterPro" id="IPR050196">
    <property type="entry name" value="Cytochrome_P450_Monoox"/>
</dbReference>
<organism evidence="8 9">
    <name type="scientific">Chondrus crispus</name>
    <name type="common">Carrageen Irish moss</name>
    <name type="synonym">Polymorpha crispa</name>
    <dbReference type="NCBI Taxonomy" id="2769"/>
    <lineage>
        <taxon>Eukaryota</taxon>
        <taxon>Rhodophyta</taxon>
        <taxon>Florideophyceae</taxon>
        <taxon>Rhodymeniophycidae</taxon>
        <taxon>Gigartinales</taxon>
        <taxon>Gigartinaceae</taxon>
        <taxon>Chondrus</taxon>
    </lineage>
</organism>
<reference evidence="9" key="1">
    <citation type="journal article" date="2013" name="Proc. Natl. Acad. Sci. U.S.A.">
        <title>Genome structure and metabolic features in the red seaweed Chondrus crispus shed light on evolution of the Archaeplastida.</title>
        <authorList>
            <person name="Collen J."/>
            <person name="Porcel B."/>
            <person name="Carre W."/>
            <person name="Ball S.G."/>
            <person name="Chaparro C."/>
            <person name="Tonon T."/>
            <person name="Barbeyron T."/>
            <person name="Michel G."/>
            <person name="Noel B."/>
            <person name="Valentin K."/>
            <person name="Elias M."/>
            <person name="Artiguenave F."/>
            <person name="Arun A."/>
            <person name="Aury J.M."/>
            <person name="Barbosa-Neto J.F."/>
            <person name="Bothwell J.H."/>
            <person name="Bouget F.Y."/>
            <person name="Brillet L."/>
            <person name="Cabello-Hurtado F."/>
            <person name="Capella-Gutierrez S."/>
            <person name="Charrier B."/>
            <person name="Cladiere L."/>
            <person name="Cock J.M."/>
            <person name="Coelho S.M."/>
            <person name="Colleoni C."/>
            <person name="Czjzek M."/>
            <person name="Da Silva C."/>
            <person name="Delage L."/>
            <person name="Denoeud F."/>
            <person name="Deschamps P."/>
            <person name="Dittami S.M."/>
            <person name="Gabaldon T."/>
            <person name="Gachon C.M."/>
            <person name="Groisillier A."/>
            <person name="Herve C."/>
            <person name="Jabbari K."/>
            <person name="Katinka M."/>
            <person name="Kloareg B."/>
            <person name="Kowalczyk N."/>
            <person name="Labadie K."/>
            <person name="Leblanc C."/>
            <person name="Lopez P.J."/>
            <person name="McLachlan D.H."/>
            <person name="Meslet-Cladiere L."/>
            <person name="Moustafa A."/>
            <person name="Nehr Z."/>
            <person name="Nyvall Collen P."/>
            <person name="Panaud O."/>
            <person name="Partensky F."/>
            <person name="Poulain J."/>
            <person name="Rensing S.A."/>
            <person name="Rousvoal S."/>
            <person name="Samson G."/>
            <person name="Symeonidi A."/>
            <person name="Weissenbach J."/>
            <person name="Zambounis A."/>
            <person name="Wincker P."/>
            <person name="Boyen C."/>
        </authorList>
    </citation>
    <scope>NUCLEOTIDE SEQUENCE [LARGE SCALE GENOMIC DNA]</scope>
    <source>
        <strain evidence="9">cv. Stackhouse</strain>
    </source>
</reference>
<dbReference type="GO" id="GO:0004497">
    <property type="term" value="F:monooxygenase activity"/>
    <property type="evidence" value="ECO:0007669"/>
    <property type="project" value="UniProtKB-KW"/>
</dbReference>
<dbReference type="RefSeq" id="XP_005717030.1">
    <property type="nucleotide sequence ID" value="XM_005716973.1"/>
</dbReference>
<dbReference type="OrthoDB" id="1470350at2759"/>
<dbReference type="Gene3D" id="1.10.630.10">
    <property type="entry name" value="Cytochrome P450"/>
    <property type="match status" value="1"/>
</dbReference>
<dbReference type="InterPro" id="IPR001128">
    <property type="entry name" value="Cyt_P450"/>
</dbReference>
<dbReference type="PRINTS" id="PR00385">
    <property type="entry name" value="P450"/>
</dbReference>
<feature type="binding site" description="axial binding residue" evidence="7">
    <location>
        <position position="449"/>
    </location>
    <ligand>
        <name>heme</name>
        <dbReference type="ChEBI" id="CHEBI:30413"/>
    </ligand>
    <ligandPart>
        <name>Fe</name>
        <dbReference type="ChEBI" id="CHEBI:18248"/>
    </ligandPart>
</feature>
<evidence type="ECO:0000256" key="3">
    <source>
        <dbReference type="ARBA" id="ARBA00022723"/>
    </source>
</evidence>
<keyword evidence="3 7" id="KW-0479">Metal-binding</keyword>
<dbReference type="GO" id="GO:0005506">
    <property type="term" value="F:iron ion binding"/>
    <property type="evidence" value="ECO:0007669"/>
    <property type="project" value="InterPro"/>
</dbReference>
<name>R7QIA7_CHOCR</name>